<dbReference type="Proteomes" id="UP000094056">
    <property type="component" value="Unassembled WGS sequence"/>
</dbReference>
<evidence type="ECO:0000256" key="1">
    <source>
        <dbReference type="ARBA" id="ARBA00008791"/>
    </source>
</evidence>
<dbReference type="AlphaFoldDB" id="A0A1E3XA50"/>
<dbReference type="EMBL" id="MAYW01000059">
    <property type="protein sequence ID" value="ODS32507.1"/>
    <property type="molecule type" value="Genomic_DNA"/>
</dbReference>
<dbReference type="CDD" id="cd00293">
    <property type="entry name" value="USP-like"/>
    <property type="match status" value="1"/>
</dbReference>
<evidence type="ECO:0000259" key="2">
    <source>
        <dbReference type="Pfam" id="PF00582"/>
    </source>
</evidence>
<dbReference type="Gene3D" id="3.40.50.620">
    <property type="entry name" value="HUPs"/>
    <property type="match status" value="1"/>
</dbReference>
<dbReference type="InterPro" id="IPR014729">
    <property type="entry name" value="Rossmann-like_a/b/a_fold"/>
</dbReference>
<comment type="caution">
    <text evidence="3">The sequence shown here is derived from an EMBL/GenBank/DDBJ whole genome shotgun (WGS) entry which is preliminary data.</text>
</comment>
<dbReference type="SUPFAM" id="SSF52402">
    <property type="entry name" value="Adenine nucleotide alpha hydrolases-like"/>
    <property type="match status" value="1"/>
</dbReference>
<dbReference type="Pfam" id="PF00582">
    <property type="entry name" value="Usp"/>
    <property type="match status" value="1"/>
</dbReference>
<organism evidence="3 4">
    <name type="scientific">Candidatus Scalindua rubra</name>
    <dbReference type="NCBI Taxonomy" id="1872076"/>
    <lineage>
        <taxon>Bacteria</taxon>
        <taxon>Pseudomonadati</taxon>
        <taxon>Planctomycetota</taxon>
        <taxon>Candidatus Brocadiia</taxon>
        <taxon>Candidatus Brocadiales</taxon>
        <taxon>Candidatus Scalinduaceae</taxon>
        <taxon>Candidatus Scalindua</taxon>
    </lineage>
</organism>
<gene>
    <name evidence="3" type="ORF">SCARUB_02359</name>
</gene>
<dbReference type="InterPro" id="IPR006015">
    <property type="entry name" value="Universal_stress_UspA"/>
</dbReference>
<dbReference type="PRINTS" id="PR01438">
    <property type="entry name" value="UNVRSLSTRESS"/>
</dbReference>
<comment type="similarity">
    <text evidence="1">Belongs to the universal stress protein A family.</text>
</comment>
<reference evidence="3 4" key="1">
    <citation type="submission" date="2016-07" db="EMBL/GenBank/DDBJ databases">
        <title>Draft genome of Scalindua rubra, obtained from a brine-seawater interface in the Red Sea, sheds light on salt adaptation in anammox bacteria.</title>
        <authorList>
            <person name="Speth D.R."/>
            <person name="Lagkouvardos I."/>
            <person name="Wang Y."/>
            <person name="Qian P.-Y."/>
            <person name="Dutilh B.E."/>
            <person name="Jetten M.S."/>
        </authorList>
    </citation>
    <scope>NUCLEOTIDE SEQUENCE [LARGE SCALE GENOMIC DNA]</scope>
    <source>
        <strain evidence="3">BSI-1</strain>
    </source>
</reference>
<dbReference type="PANTHER" id="PTHR46268">
    <property type="entry name" value="STRESS RESPONSE PROTEIN NHAX"/>
    <property type="match status" value="1"/>
</dbReference>
<feature type="domain" description="UspA" evidence="2">
    <location>
        <begin position="1"/>
        <end position="149"/>
    </location>
</feature>
<proteinExistence type="inferred from homology"/>
<sequence>MKHILVTTDFSEEAEAAFDYAKEQVQLIGKEKSKITLLKVIDVVIPTKDKFEYGVANDDKKNIIQRIHKQASERIKEIAQKHFSGFPIETFVFEPSKDVYQGIIEFAEAHNVNLIVMSTHGRTGVGHFLLGSIAERVVRQSPCPVMVVPARIAKKETL</sequence>
<evidence type="ECO:0000313" key="4">
    <source>
        <dbReference type="Proteomes" id="UP000094056"/>
    </source>
</evidence>
<evidence type="ECO:0000313" key="3">
    <source>
        <dbReference type="EMBL" id="ODS32507.1"/>
    </source>
</evidence>
<protein>
    <submittedName>
        <fullName evidence="3">Universal stress protein-binding protein</fullName>
    </submittedName>
</protein>
<name>A0A1E3XA50_9BACT</name>
<dbReference type="PANTHER" id="PTHR46268:SF6">
    <property type="entry name" value="UNIVERSAL STRESS PROTEIN UP12"/>
    <property type="match status" value="1"/>
</dbReference>
<dbReference type="InterPro" id="IPR006016">
    <property type="entry name" value="UspA"/>
</dbReference>
<accession>A0A1E3XA50</accession>